<dbReference type="Gene3D" id="3.90.550.10">
    <property type="entry name" value="Spore Coat Polysaccharide Biosynthesis Protein SpsA, Chain A"/>
    <property type="match status" value="1"/>
</dbReference>
<evidence type="ECO:0008006" key="7">
    <source>
        <dbReference type="Google" id="ProtNLM"/>
    </source>
</evidence>
<evidence type="ECO:0000256" key="2">
    <source>
        <dbReference type="ARBA" id="ARBA00022695"/>
    </source>
</evidence>
<reference evidence="5 6" key="1">
    <citation type="submission" date="2020-02" db="EMBL/GenBank/DDBJ databases">
        <title>Whole-genome analyses of novel actinobacteria.</title>
        <authorList>
            <person name="Sahin N."/>
            <person name="Tokatli A."/>
        </authorList>
    </citation>
    <scope>NUCLEOTIDE SEQUENCE [LARGE SCALE GENOMIC DNA]</scope>
    <source>
        <strain evidence="5 6">YC419</strain>
    </source>
</reference>
<proteinExistence type="predicted"/>
<keyword evidence="3" id="KW-0448">Lipopolysaccharide biosynthesis</keyword>
<evidence type="ECO:0000256" key="1">
    <source>
        <dbReference type="ARBA" id="ARBA00022679"/>
    </source>
</evidence>
<organism evidence="5 6">
    <name type="scientific">Streptomyces ureilyticus</name>
    <dbReference type="NCBI Taxonomy" id="1775131"/>
    <lineage>
        <taxon>Bacteria</taxon>
        <taxon>Bacillati</taxon>
        <taxon>Actinomycetota</taxon>
        <taxon>Actinomycetes</taxon>
        <taxon>Kitasatosporales</taxon>
        <taxon>Streptomycetaceae</taxon>
        <taxon>Streptomyces</taxon>
    </lineage>
</organism>
<dbReference type="Pfam" id="PF02348">
    <property type="entry name" value="CTP_transf_3"/>
    <property type="match status" value="1"/>
</dbReference>
<feature type="compositionally biased region" description="Low complexity" evidence="4">
    <location>
        <begin position="103"/>
        <end position="117"/>
    </location>
</feature>
<feature type="region of interest" description="Disordered" evidence="4">
    <location>
        <begin position="67"/>
        <end position="117"/>
    </location>
</feature>
<keyword evidence="6" id="KW-1185">Reference proteome</keyword>
<dbReference type="Proteomes" id="UP001518140">
    <property type="component" value="Unassembled WGS sequence"/>
</dbReference>
<evidence type="ECO:0000256" key="4">
    <source>
        <dbReference type="SAM" id="MobiDB-lite"/>
    </source>
</evidence>
<dbReference type="SUPFAM" id="SSF53448">
    <property type="entry name" value="Nucleotide-diphospho-sugar transferases"/>
    <property type="match status" value="1"/>
</dbReference>
<evidence type="ECO:0000256" key="3">
    <source>
        <dbReference type="ARBA" id="ARBA00022985"/>
    </source>
</evidence>
<dbReference type="PANTHER" id="PTHR42866">
    <property type="entry name" value="3-DEOXY-MANNO-OCTULOSONATE CYTIDYLYLTRANSFERASE"/>
    <property type="match status" value="1"/>
</dbReference>
<sequence length="117" mass="13090">MPRRAVAVTPCRYGSTRFPGKPLAMLAGMPLLLHVYQRCLSAERIDETVIATDDERIADVCTRPGIPYRMTGEHPTPPERIGWPSVPRSWRPTSSSMSKATNPSSRRPPSRRSLPYS</sequence>
<comment type="caution">
    <text evidence="5">The sequence shown here is derived from an EMBL/GenBank/DDBJ whole genome shotgun (WGS) entry which is preliminary data.</text>
</comment>
<accession>A0ABX0E190</accession>
<protein>
    <recommendedName>
        <fullName evidence="7">3-deoxy-manno-octulosonate cytidylyltransferase</fullName>
    </recommendedName>
</protein>
<dbReference type="PANTHER" id="PTHR42866:SF2">
    <property type="entry name" value="3-DEOXY-MANNO-OCTULOSONATE CYTIDYLYLTRANSFERASE, MITOCHONDRIAL"/>
    <property type="match status" value="1"/>
</dbReference>
<keyword evidence="2" id="KW-0548">Nucleotidyltransferase</keyword>
<feature type="compositionally biased region" description="Polar residues" evidence="4">
    <location>
        <begin position="91"/>
        <end position="102"/>
    </location>
</feature>
<evidence type="ECO:0000313" key="6">
    <source>
        <dbReference type="Proteomes" id="UP001518140"/>
    </source>
</evidence>
<name>A0ABX0E190_9ACTN</name>
<keyword evidence="1" id="KW-0808">Transferase</keyword>
<dbReference type="InterPro" id="IPR003329">
    <property type="entry name" value="Cytidylyl_trans"/>
</dbReference>
<dbReference type="EMBL" id="JAAKZX010000216">
    <property type="protein sequence ID" value="NGO47967.1"/>
    <property type="molecule type" value="Genomic_DNA"/>
</dbReference>
<gene>
    <name evidence="5" type="ORF">G6048_39775</name>
</gene>
<dbReference type="InterPro" id="IPR029044">
    <property type="entry name" value="Nucleotide-diphossugar_trans"/>
</dbReference>
<evidence type="ECO:0000313" key="5">
    <source>
        <dbReference type="EMBL" id="NGO47967.1"/>
    </source>
</evidence>